<evidence type="ECO:0000313" key="11">
    <source>
        <dbReference type="Proteomes" id="UP000323646"/>
    </source>
</evidence>
<evidence type="ECO:0000256" key="4">
    <source>
        <dbReference type="ARBA" id="ARBA00022605"/>
    </source>
</evidence>
<dbReference type="InterPro" id="IPR004013">
    <property type="entry name" value="PHP_dom"/>
</dbReference>
<evidence type="ECO:0000256" key="6">
    <source>
        <dbReference type="ARBA" id="ARBA00023102"/>
    </source>
</evidence>
<keyword evidence="5 8" id="KW-0378">Hydrolase</keyword>
<reference evidence="10 11" key="1">
    <citation type="submission" date="2019-08" db="EMBL/GenBank/DDBJ databases">
        <title>Selenomonas sp. mPRGC5 and Selenomonas sp. mPRGC8 isolated from ruminal fluid of dairy goat (Capra hircus).</title>
        <authorList>
            <person name="Poothong S."/>
            <person name="Nuengjamnong C."/>
            <person name="Tanasupawat S."/>
        </authorList>
    </citation>
    <scope>NUCLEOTIDE SEQUENCE [LARGE SCALE GENOMIC DNA]</scope>
    <source>
        <strain evidence="11">mPRGC5</strain>
    </source>
</reference>
<dbReference type="AlphaFoldDB" id="A0A5D6WAF2"/>
<dbReference type="Pfam" id="PF02811">
    <property type="entry name" value="PHP"/>
    <property type="match status" value="1"/>
</dbReference>
<dbReference type="Proteomes" id="UP000323646">
    <property type="component" value="Unassembled WGS sequence"/>
</dbReference>
<evidence type="ECO:0000313" key="10">
    <source>
        <dbReference type="EMBL" id="TYZ23965.1"/>
    </source>
</evidence>
<protein>
    <recommendedName>
        <fullName evidence="3 8">Histidinol-phosphatase</fullName>
        <shortName evidence="8">HolPase</shortName>
        <ecNumber evidence="3 8">3.1.3.15</ecNumber>
    </recommendedName>
</protein>
<evidence type="ECO:0000259" key="9">
    <source>
        <dbReference type="Pfam" id="PF02811"/>
    </source>
</evidence>
<comment type="catalytic activity">
    <reaction evidence="7 8">
        <text>L-histidinol phosphate + H2O = L-histidinol + phosphate</text>
        <dbReference type="Rhea" id="RHEA:14465"/>
        <dbReference type="ChEBI" id="CHEBI:15377"/>
        <dbReference type="ChEBI" id="CHEBI:43474"/>
        <dbReference type="ChEBI" id="CHEBI:57699"/>
        <dbReference type="ChEBI" id="CHEBI:57980"/>
        <dbReference type="EC" id="3.1.3.15"/>
    </reaction>
</comment>
<feature type="domain" description="PHP" evidence="9">
    <location>
        <begin position="6"/>
        <end position="189"/>
    </location>
</feature>
<gene>
    <name evidence="10" type="ORF">FZ040_04375</name>
</gene>
<keyword evidence="4 8" id="KW-0028">Amino-acid biosynthesis</keyword>
<dbReference type="InterPro" id="IPR016195">
    <property type="entry name" value="Pol/histidinol_Pase-like"/>
</dbReference>
<dbReference type="EC" id="3.1.3.15" evidence="3 8"/>
<dbReference type="SUPFAM" id="SSF89550">
    <property type="entry name" value="PHP domain-like"/>
    <property type="match status" value="1"/>
</dbReference>
<dbReference type="GO" id="GO:0005737">
    <property type="term" value="C:cytoplasm"/>
    <property type="evidence" value="ECO:0007669"/>
    <property type="project" value="TreeGrafter"/>
</dbReference>
<evidence type="ECO:0000256" key="3">
    <source>
        <dbReference type="ARBA" id="ARBA00013085"/>
    </source>
</evidence>
<dbReference type="PANTHER" id="PTHR21039:SF0">
    <property type="entry name" value="HISTIDINOL-PHOSPHATASE"/>
    <property type="match status" value="1"/>
</dbReference>
<dbReference type="EMBL" id="VTOY01000002">
    <property type="protein sequence ID" value="TYZ23965.1"/>
    <property type="molecule type" value="Genomic_DNA"/>
</dbReference>
<accession>A0A5D6WAF2</accession>
<name>A0A5D6WAF2_9FIRM</name>
<evidence type="ECO:0000256" key="5">
    <source>
        <dbReference type="ARBA" id="ARBA00022801"/>
    </source>
</evidence>
<evidence type="ECO:0000256" key="8">
    <source>
        <dbReference type="RuleBase" id="RU366003"/>
    </source>
</evidence>
<keyword evidence="11" id="KW-1185">Reference proteome</keyword>
<dbReference type="PANTHER" id="PTHR21039">
    <property type="entry name" value="HISTIDINOL PHOSPHATASE-RELATED"/>
    <property type="match status" value="1"/>
</dbReference>
<dbReference type="NCBIfam" id="TIGR01856">
    <property type="entry name" value="hisJ_fam"/>
    <property type="match status" value="1"/>
</dbReference>
<dbReference type="InterPro" id="IPR010140">
    <property type="entry name" value="Histidinol_P_phosphatase_HisJ"/>
</dbReference>
<evidence type="ECO:0000256" key="1">
    <source>
        <dbReference type="ARBA" id="ARBA00004970"/>
    </source>
</evidence>
<comment type="similarity">
    <text evidence="2 8">Belongs to the PHP hydrolase family. HisK subfamily.</text>
</comment>
<evidence type="ECO:0000256" key="2">
    <source>
        <dbReference type="ARBA" id="ARBA00009152"/>
    </source>
</evidence>
<dbReference type="GO" id="GO:0000105">
    <property type="term" value="P:L-histidine biosynthetic process"/>
    <property type="evidence" value="ECO:0007669"/>
    <property type="project" value="UniProtKB-UniRule"/>
</dbReference>
<comment type="caution">
    <text evidence="10">The sequence shown here is derived from an EMBL/GenBank/DDBJ whole genome shotgun (WGS) entry which is preliminary data.</text>
</comment>
<keyword evidence="6 8" id="KW-0368">Histidine biosynthesis</keyword>
<dbReference type="UniPathway" id="UPA00031">
    <property type="reaction ID" value="UER00013"/>
</dbReference>
<dbReference type="Gene3D" id="3.20.20.140">
    <property type="entry name" value="Metal-dependent hydrolases"/>
    <property type="match status" value="1"/>
</dbReference>
<dbReference type="GO" id="GO:0004401">
    <property type="term" value="F:histidinol-phosphatase activity"/>
    <property type="evidence" value="ECO:0007669"/>
    <property type="project" value="UniProtKB-UniRule"/>
</dbReference>
<dbReference type="OrthoDB" id="9775255at2"/>
<sequence>MNMIFDSHSHTEFSGDSEMKAADALAAAERLGIGLVFTEHLDLDYPGEIDFTFNPDDYWNAYEHLRGGKLRLGVEVGMQAATCDRSREFTEWLPFDLVVGAIHMVEGKDIYYKESYGDLSKADFYHRYFTAMADNVRRHTFIDVLAHIDYIARYAPYENPELEYGDFSEDVDEVLRAVVETDTVLELNTRRLGDRLALKELVPVYKRYRELGGREITLGSDAHTADAIGAHFDLALDFAEALKLSVVTFCGRLRESCQK</sequence>
<proteinExistence type="inferred from homology"/>
<evidence type="ECO:0000256" key="7">
    <source>
        <dbReference type="ARBA" id="ARBA00049158"/>
    </source>
</evidence>
<comment type="pathway">
    <text evidence="1 8">Amino-acid biosynthesis; L-histidine biosynthesis; L-histidine from 5-phospho-alpha-D-ribose 1-diphosphate: step 8/9.</text>
</comment>
<organism evidence="10 11">
    <name type="scientific">Selenomonas ruminis</name>
    <dbReference type="NCBI Taxonomy" id="2593411"/>
    <lineage>
        <taxon>Bacteria</taxon>
        <taxon>Bacillati</taxon>
        <taxon>Bacillota</taxon>
        <taxon>Negativicutes</taxon>
        <taxon>Selenomonadales</taxon>
        <taxon>Selenomonadaceae</taxon>
        <taxon>Selenomonas</taxon>
    </lineage>
</organism>